<feature type="domain" description="Response regulatory" evidence="10">
    <location>
        <begin position="789"/>
        <end position="906"/>
    </location>
</feature>
<dbReference type="CDD" id="cd00130">
    <property type="entry name" value="PAS"/>
    <property type="match status" value="1"/>
</dbReference>
<dbReference type="PROSITE" id="PS50109">
    <property type="entry name" value="HIS_KIN"/>
    <property type="match status" value="1"/>
</dbReference>
<evidence type="ECO:0000259" key="9">
    <source>
        <dbReference type="PROSITE" id="PS50109"/>
    </source>
</evidence>
<keyword evidence="4 7" id="KW-0597">Phosphoprotein</keyword>
<dbReference type="SUPFAM" id="SSF55781">
    <property type="entry name" value="GAF domain-like"/>
    <property type="match status" value="1"/>
</dbReference>
<dbReference type="PROSITE" id="PS50110">
    <property type="entry name" value="RESPONSE_REGULATORY"/>
    <property type="match status" value="1"/>
</dbReference>
<dbReference type="Gene3D" id="3.30.450.40">
    <property type="match status" value="1"/>
</dbReference>
<dbReference type="PANTHER" id="PTHR43047">
    <property type="entry name" value="TWO-COMPONENT HISTIDINE PROTEIN KINASE"/>
    <property type="match status" value="1"/>
</dbReference>
<keyword evidence="8" id="KW-1133">Transmembrane helix</keyword>
<accession>A0A4V3CT13</accession>
<dbReference type="Proteomes" id="UP000295361">
    <property type="component" value="Unassembled WGS sequence"/>
</dbReference>
<evidence type="ECO:0000256" key="6">
    <source>
        <dbReference type="ARBA" id="ARBA00022777"/>
    </source>
</evidence>
<evidence type="ECO:0000256" key="4">
    <source>
        <dbReference type="ARBA" id="ARBA00022553"/>
    </source>
</evidence>
<dbReference type="FunFam" id="3.30.565.10:FF:000006">
    <property type="entry name" value="Sensor histidine kinase WalK"/>
    <property type="match status" value="1"/>
</dbReference>
<dbReference type="AlphaFoldDB" id="A0A4V3CT13"/>
<dbReference type="InterPro" id="IPR001789">
    <property type="entry name" value="Sig_transdc_resp-reg_receiver"/>
</dbReference>
<dbReference type="InterPro" id="IPR011006">
    <property type="entry name" value="CheY-like_superfamily"/>
</dbReference>
<keyword evidence="8" id="KW-0472">Membrane</keyword>
<dbReference type="Gene3D" id="1.10.287.130">
    <property type="match status" value="1"/>
</dbReference>
<proteinExistence type="predicted"/>
<dbReference type="SUPFAM" id="SSF55874">
    <property type="entry name" value="ATPase domain of HSP90 chaperone/DNA topoisomerase II/histidine kinase"/>
    <property type="match status" value="1"/>
</dbReference>
<feature type="domain" description="PAC" evidence="11">
    <location>
        <begin position="480"/>
        <end position="530"/>
    </location>
</feature>
<dbReference type="SMART" id="SM00388">
    <property type="entry name" value="HisKA"/>
    <property type="match status" value="1"/>
</dbReference>
<dbReference type="InterPro" id="IPR000700">
    <property type="entry name" value="PAS-assoc_C"/>
</dbReference>
<comment type="subcellular location">
    <subcellularLocation>
        <location evidence="2">Cell inner membrane</location>
        <topology evidence="2">Multi-pass membrane protein</topology>
    </subcellularLocation>
</comment>
<dbReference type="Pfam" id="PF12729">
    <property type="entry name" value="4HB_MCP_1"/>
    <property type="match status" value="1"/>
</dbReference>
<dbReference type="SUPFAM" id="SSF47384">
    <property type="entry name" value="Homodimeric domain of signal transducing histidine kinase"/>
    <property type="match status" value="1"/>
</dbReference>
<evidence type="ECO:0000256" key="2">
    <source>
        <dbReference type="ARBA" id="ARBA00004429"/>
    </source>
</evidence>
<dbReference type="InterPro" id="IPR005467">
    <property type="entry name" value="His_kinase_dom"/>
</dbReference>
<comment type="caution">
    <text evidence="12">The sequence shown here is derived from an EMBL/GenBank/DDBJ whole genome shotgun (WGS) entry which is preliminary data.</text>
</comment>
<reference evidence="12 13" key="1">
    <citation type="submission" date="2019-03" db="EMBL/GenBank/DDBJ databases">
        <title>Genomic Encyclopedia of Type Strains, Phase IV (KMG-IV): sequencing the most valuable type-strain genomes for metagenomic binning, comparative biology and taxonomic classification.</title>
        <authorList>
            <person name="Goeker M."/>
        </authorList>
    </citation>
    <scope>NUCLEOTIDE SEQUENCE [LARGE SCALE GENOMIC DNA]</scope>
    <source>
        <strain evidence="12 13">DSM 16998</strain>
    </source>
</reference>
<sequence>MRSPGFKTRLTWLLVVLLALMGLSGYLALQRLRGVAASISTVYQDRVLPLQQLRLIHNAYRVQIADALTLAREGSLSQGQAMRDIAQARQLIKTEWQRYLKTYLVEDELRLIAQTEPLMRQAETQIQAWLELLERRDAASLASLSQARLTAALQPLSGRLDALITLQLKVAEEENRASRAAYDEAIWVIAALMLITGLAGTGMGWTVFARYRLEGREQEQRRERLQRFYMALSQTNQLIVRERHEATLFAEICRICVNTGHAGCCAIGLVDDGHLVRQAHAGAQDGFLAGLPQRWDLGTDEAQRSVTGTAWRSGQHAVCQDFLEDLATLHWHERALKNGLRAMAAFPIRRGGQVFGVLAVYASEPNFFDAPLLALLDEMVGDLSYALDDIDRERARQTALADAERDREQFRLLFHRSPVATLIISMQSKRVLDVNSLGARRYGLSAEQMIGHTMQELDVGLLPAYRQALYERLEAEGRVSNLEVQLRGRAGPLLWGLLSAELISYHGETCMLAMSLDVTERRMTEKAREEQQAAVAANQAKTAFLSRMSHELRTPLNAVLGFTKLLMTAAGSRRSPQELDQLTHVQSAGWHLLALVNDVLDVARIEAGNLRLHARRLPLLQVVHEALDMTEALASEHGVHLHPPPPGDELTVRADPIRLRQVLINVLSNAIKYNRRDGQVSLSCSQQQGMVEIEVTDTGLGMSAEQLAHLYEPFNRLGREASKVEGSGVGLALTRQLMQLMQGEIRIDSQPGRGTRVRLSLPGWTSSGTTEPGALDALPAPHQAPASGRVLYIEDNAVNMLLVEQMLARLPGVELLQACNGAEGLALATSQQPDLLLLDLDLPDITGLEVLRRLRADADTAGLTIVALSAGAMADEVQAALQAGADDYWTKPLDLEPFLAGVSRLLRAGGA</sequence>
<dbReference type="EMBL" id="SNXS01000005">
    <property type="protein sequence ID" value="TDP63188.1"/>
    <property type="molecule type" value="Genomic_DNA"/>
</dbReference>
<comment type="catalytic activity">
    <reaction evidence="1">
        <text>ATP + protein L-histidine = ADP + protein N-phospho-L-histidine.</text>
        <dbReference type="EC" id="2.7.13.3"/>
    </reaction>
</comment>
<evidence type="ECO:0000256" key="8">
    <source>
        <dbReference type="SAM" id="Phobius"/>
    </source>
</evidence>
<dbReference type="Pfam" id="PF00512">
    <property type="entry name" value="HisKA"/>
    <property type="match status" value="1"/>
</dbReference>
<dbReference type="Gene3D" id="3.30.450.20">
    <property type="entry name" value="PAS domain"/>
    <property type="match status" value="1"/>
</dbReference>
<dbReference type="NCBIfam" id="TIGR00229">
    <property type="entry name" value="sensory_box"/>
    <property type="match status" value="1"/>
</dbReference>
<dbReference type="Gene3D" id="3.40.50.2300">
    <property type="match status" value="1"/>
</dbReference>
<protein>
    <recommendedName>
        <fullName evidence="3">histidine kinase</fullName>
        <ecNumber evidence="3">2.7.13.3</ecNumber>
    </recommendedName>
</protein>
<dbReference type="GO" id="GO:0005886">
    <property type="term" value="C:plasma membrane"/>
    <property type="evidence" value="ECO:0007669"/>
    <property type="project" value="UniProtKB-SubCell"/>
</dbReference>
<dbReference type="InterPro" id="IPR024478">
    <property type="entry name" value="HlyB_4HB_MCP"/>
</dbReference>
<dbReference type="PROSITE" id="PS50113">
    <property type="entry name" value="PAC"/>
    <property type="match status" value="1"/>
</dbReference>
<keyword evidence="13" id="KW-1185">Reference proteome</keyword>
<dbReference type="PANTHER" id="PTHR43047:SF72">
    <property type="entry name" value="OSMOSENSING HISTIDINE PROTEIN KINASE SLN1"/>
    <property type="match status" value="1"/>
</dbReference>
<keyword evidence="6" id="KW-0418">Kinase</keyword>
<dbReference type="InterPro" id="IPR003018">
    <property type="entry name" value="GAF"/>
</dbReference>
<evidence type="ECO:0000313" key="13">
    <source>
        <dbReference type="Proteomes" id="UP000295361"/>
    </source>
</evidence>
<dbReference type="InterPro" id="IPR000014">
    <property type="entry name" value="PAS"/>
</dbReference>
<dbReference type="GO" id="GO:0000155">
    <property type="term" value="F:phosphorelay sensor kinase activity"/>
    <property type="evidence" value="ECO:0007669"/>
    <property type="project" value="InterPro"/>
</dbReference>
<gene>
    <name evidence="12" type="ORF">DES47_105190</name>
</gene>
<dbReference type="CDD" id="cd00082">
    <property type="entry name" value="HisKA"/>
    <property type="match status" value="1"/>
</dbReference>
<dbReference type="InterPro" id="IPR004358">
    <property type="entry name" value="Sig_transdc_His_kin-like_C"/>
</dbReference>
<keyword evidence="5" id="KW-0808">Transferase</keyword>
<dbReference type="SUPFAM" id="SSF55785">
    <property type="entry name" value="PYP-like sensor domain (PAS domain)"/>
    <property type="match status" value="1"/>
</dbReference>
<dbReference type="InterPro" id="IPR029016">
    <property type="entry name" value="GAF-like_dom_sf"/>
</dbReference>
<dbReference type="SUPFAM" id="SSF52172">
    <property type="entry name" value="CheY-like"/>
    <property type="match status" value="1"/>
</dbReference>
<feature type="transmembrane region" description="Helical" evidence="8">
    <location>
        <begin position="185"/>
        <end position="208"/>
    </location>
</feature>
<dbReference type="InParanoid" id="A0A4V3CT13"/>
<dbReference type="Gene3D" id="3.30.565.10">
    <property type="entry name" value="Histidine kinase-like ATPase, C-terminal domain"/>
    <property type="match status" value="1"/>
</dbReference>
<dbReference type="PRINTS" id="PR00344">
    <property type="entry name" value="BCTRLSENSOR"/>
</dbReference>
<organism evidence="12 13">
    <name type="scientific">Roseateles toxinivorans</name>
    <dbReference type="NCBI Taxonomy" id="270368"/>
    <lineage>
        <taxon>Bacteria</taxon>
        <taxon>Pseudomonadati</taxon>
        <taxon>Pseudomonadota</taxon>
        <taxon>Betaproteobacteria</taxon>
        <taxon>Burkholderiales</taxon>
        <taxon>Sphaerotilaceae</taxon>
        <taxon>Roseateles</taxon>
    </lineage>
</organism>
<keyword evidence="8" id="KW-0812">Transmembrane</keyword>
<dbReference type="Pfam" id="PF02518">
    <property type="entry name" value="HATPase_c"/>
    <property type="match status" value="1"/>
</dbReference>
<dbReference type="InterPro" id="IPR003661">
    <property type="entry name" value="HisK_dim/P_dom"/>
</dbReference>
<evidence type="ECO:0000256" key="7">
    <source>
        <dbReference type="PROSITE-ProRule" id="PRU00169"/>
    </source>
</evidence>
<evidence type="ECO:0000313" key="12">
    <source>
        <dbReference type="EMBL" id="TDP63188.1"/>
    </source>
</evidence>
<dbReference type="EC" id="2.7.13.3" evidence="3"/>
<dbReference type="InterPro" id="IPR035965">
    <property type="entry name" value="PAS-like_dom_sf"/>
</dbReference>
<dbReference type="InterPro" id="IPR003594">
    <property type="entry name" value="HATPase_dom"/>
</dbReference>
<dbReference type="GO" id="GO:0009927">
    <property type="term" value="F:histidine phosphotransfer kinase activity"/>
    <property type="evidence" value="ECO:0007669"/>
    <property type="project" value="TreeGrafter"/>
</dbReference>
<evidence type="ECO:0000259" key="10">
    <source>
        <dbReference type="PROSITE" id="PS50110"/>
    </source>
</evidence>
<dbReference type="InterPro" id="IPR036097">
    <property type="entry name" value="HisK_dim/P_sf"/>
</dbReference>
<dbReference type="RefSeq" id="WP_133702370.1">
    <property type="nucleotide sequence ID" value="NZ_SNXS01000005.1"/>
</dbReference>
<evidence type="ECO:0000256" key="5">
    <source>
        <dbReference type="ARBA" id="ARBA00022679"/>
    </source>
</evidence>
<feature type="modified residue" description="4-aspartylphosphate" evidence="7">
    <location>
        <position position="839"/>
    </location>
</feature>
<dbReference type="InterPro" id="IPR036890">
    <property type="entry name" value="HATPase_C_sf"/>
</dbReference>
<dbReference type="SMART" id="SM00448">
    <property type="entry name" value="REC"/>
    <property type="match status" value="1"/>
</dbReference>
<dbReference type="SMART" id="SM00387">
    <property type="entry name" value="HATPase_c"/>
    <property type="match status" value="1"/>
</dbReference>
<dbReference type="Pfam" id="PF13185">
    <property type="entry name" value="GAF_2"/>
    <property type="match status" value="1"/>
</dbReference>
<dbReference type="Pfam" id="PF00072">
    <property type="entry name" value="Response_reg"/>
    <property type="match status" value="1"/>
</dbReference>
<evidence type="ECO:0000256" key="1">
    <source>
        <dbReference type="ARBA" id="ARBA00000085"/>
    </source>
</evidence>
<name>A0A4V3CT13_9BURK</name>
<feature type="domain" description="Histidine kinase" evidence="9">
    <location>
        <begin position="547"/>
        <end position="765"/>
    </location>
</feature>
<evidence type="ECO:0000259" key="11">
    <source>
        <dbReference type="PROSITE" id="PS50113"/>
    </source>
</evidence>
<dbReference type="SMART" id="SM00065">
    <property type="entry name" value="GAF"/>
    <property type="match status" value="1"/>
</dbReference>
<evidence type="ECO:0000256" key="3">
    <source>
        <dbReference type="ARBA" id="ARBA00012438"/>
    </source>
</evidence>
<dbReference type="OrthoDB" id="9152656at2"/>